<gene>
    <name evidence="6" type="ORF">OS242_09670</name>
</gene>
<name>A0ABT3X678_9BACL</name>
<keyword evidence="4" id="KW-0411">Iron-sulfur</keyword>
<dbReference type="Gene3D" id="3.20.20.70">
    <property type="entry name" value="Aldolase class I"/>
    <property type="match status" value="1"/>
</dbReference>
<keyword evidence="1" id="KW-0949">S-adenosyl-L-methionine</keyword>
<evidence type="ECO:0000256" key="3">
    <source>
        <dbReference type="ARBA" id="ARBA00023004"/>
    </source>
</evidence>
<dbReference type="PANTHER" id="PTHR11228:SF7">
    <property type="entry name" value="PQQA PEPTIDE CYCLASE"/>
    <property type="match status" value="1"/>
</dbReference>
<evidence type="ECO:0000256" key="4">
    <source>
        <dbReference type="ARBA" id="ARBA00023014"/>
    </source>
</evidence>
<proteinExistence type="predicted"/>
<evidence type="ECO:0000313" key="6">
    <source>
        <dbReference type="EMBL" id="MCX7570229.1"/>
    </source>
</evidence>
<dbReference type="CDD" id="cd01335">
    <property type="entry name" value="Radical_SAM"/>
    <property type="match status" value="1"/>
</dbReference>
<comment type="caution">
    <text evidence="6">The sequence shown here is derived from an EMBL/GenBank/DDBJ whole genome shotgun (WGS) entry which is preliminary data.</text>
</comment>
<sequence>MATLVLQQEKKKLLYNDLVVREDTCNFRCTYCLSYESDLKEHEEDDFKQYVTVKREPLVYKEGFVLKERLDRVVDKFESAAEAAILRVSGGEILQINRIIDFFRKKSPLYETISVLTNGFHLTQPMVDDLKSLGNVQVHMSLDGHTMELNGYRVKNQKVQDRLLENLDRTIKAGIPTEVGSVLTDRNIANYHTFLDYMMQYEGQVMIFPFPVRGEVKKGMWPDDAAIDSFIKNVLDRYDHYQGILAPKPFLEELCFLLREGYRRMRCHVPSVMVQSFDDGVISPCPNCWATQLGNVEETDPVEVFDRMGKDRIYTVFQWPKPRLPFCRQCYTSFDVVNLYINGYIDDMDIARIQLYNRPVTFQRLQEAKAQRMEVMATEG</sequence>
<organism evidence="6 7">
    <name type="scientific">Tumebacillus lacus</name>
    <dbReference type="NCBI Taxonomy" id="2995335"/>
    <lineage>
        <taxon>Bacteria</taxon>
        <taxon>Bacillati</taxon>
        <taxon>Bacillota</taxon>
        <taxon>Bacilli</taxon>
        <taxon>Bacillales</taxon>
        <taxon>Alicyclobacillaceae</taxon>
        <taxon>Tumebacillus</taxon>
    </lineage>
</organism>
<keyword evidence="3" id="KW-0408">Iron</keyword>
<dbReference type="SFLD" id="SFLDG01067">
    <property type="entry name" value="SPASM/twitch_domain_containing"/>
    <property type="match status" value="1"/>
</dbReference>
<dbReference type="Pfam" id="PF04055">
    <property type="entry name" value="Radical_SAM"/>
    <property type="match status" value="1"/>
</dbReference>
<reference evidence="6 7" key="1">
    <citation type="submission" date="2022-11" db="EMBL/GenBank/DDBJ databases">
        <title>Study of microbial diversity in lake waters.</title>
        <authorList>
            <person name="Zhang J."/>
        </authorList>
    </citation>
    <scope>NUCLEOTIDE SEQUENCE [LARGE SCALE GENOMIC DNA]</scope>
    <source>
        <strain evidence="6 7">DT12</strain>
    </source>
</reference>
<feature type="domain" description="Radical SAM core" evidence="5">
    <location>
        <begin position="24"/>
        <end position="182"/>
    </location>
</feature>
<evidence type="ECO:0000256" key="2">
    <source>
        <dbReference type="ARBA" id="ARBA00022723"/>
    </source>
</evidence>
<dbReference type="InterPro" id="IPR013785">
    <property type="entry name" value="Aldolase_TIM"/>
</dbReference>
<dbReference type="InterPro" id="IPR058240">
    <property type="entry name" value="rSAM_sf"/>
</dbReference>
<evidence type="ECO:0000313" key="7">
    <source>
        <dbReference type="Proteomes" id="UP001208017"/>
    </source>
</evidence>
<dbReference type="InterPro" id="IPR007197">
    <property type="entry name" value="rSAM"/>
</dbReference>
<dbReference type="SUPFAM" id="SSF102114">
    <property type="entry name" value="Radical SAM enzymes"/>
    <property type="match status" value="1"/>
</dbReference>
<dbReference type="SFLD" id="SFLDS00029">
    <property type="entry name" value="Radical_SAM"/>
    <property type="match status" value="1"/>
</dbReference>
<dbReference type="Proteomes" id="UP001208017">
    <property type="component" value="Unassembled WGS sequence"/>
</dbReference>
<dbReference type="InterPro" id="IPR050377">
    <property type="entry name" value="Radical_SAM_PqqE_MftC-like"/>
</dbReference>
<dbReference type="EMBL" id="JAPMLT010000004">
    <property type="protein sequence ID" value="MCX7570229.1"/>
    <property type="molecule type" value="Genomic_DNA"/>
</dbReference>
<evidence type="ECO:0000259" key="5">
    <source>
        <dbReference type="Pfam" id="PF04055"/>
    </source>
</evidence>
<keyword evidence="7" id="KW-1185">Reference proteome</keyword>
<dbReference type="RefSeq" id="WP_267151480.1">
    <property type="nucleotide sequence ID" value="NZ_JAPMLT010000004.1"/>
</dbReference>
<protein>
    <submittedName>
        <fullName evidence="6">Radical SAM protein</fullName>
    </submittedName>
</protein>
<evidence type="ECO:0000256" key="1">
    <source>
        <dbReference type="ARBA" id="ARBA00022691"/>
    </source>
</evidence>
<accession>A0ABT3X678</accession>
<dbReference type="PANTHER" id="PTHR11228">
    <property type="entry name" value="RADICAL SAM DOMAIN PROTEIN"/>
    <property type="match status" value="1"/>
</dbReference>
<keyword evidence="2" id="KW-0479">Metal-binding</keyword>